<protein>
    <submittedName>
        <fullName evidence="2">Uncharacterized protein</fullName>
    </submittedName>
</protein>
<evidence type="ECO:0000313" key="2">
    <source>
        <dbReference type="EMBL" id="EGW00016.1"/>
    </source>
</evidence>
<dbReference type="InParanoid" id="G3I2K9"/>
<sequence length="80" mass="9093">MGGVREHSQGSSAPPGLWGSGVLFTGTVFQLKSFSRQMVGVFHRRGFYIYSGNGTLMVFQHIDYFRNNTGQRMKFYMMSD</sequence>
<evidence type="ECO:0000256" key="1">
    <source>
        <dbReference type="SAM" id="MobiDB-lite"/>
    </source>
</evidence>
<reference evidence="3" key="1">
    <citation type="journal article" date="2011" name="Nat. Biotechnol.">
        <title>The genomic sequence of the Chinese hamster ovary (CHO)-K1 cell line.</title>
        <authorList>
            <person name="Xu X."/>
            <person name="Nagarajan H."/>
            <person name="Lewis N.E."/>
            <person name="Pan S."/>
            <person name="Cai Z."/>
            <person name="Liu X."/>
            <person name="Chen W."/>
            <person name="Xie M."/>
            <person name="Wang W."/>
            <person name="Hammond S."/>
            <person name="Andersen M.R."/>
            <person name="Neff N."/>
            <person name="Passarelli B."/>
            <person name="Koh W."/>
            <person name="Fan H.C."/>
            <person name="Wang J."/>
            <person name="Gui Y."/>
            <person name="Lee K.H."/>
            <person name="Betenbaugh M.J."/>
            <person name="Quake S.R."/>
            <person name="Famili I."/>
            <person name="Palsson B.O."/>
            <person name="Wang J."/>
        </authorList>
    </citation>
    <scope>NUCLEOTIDE SEQUENCE [LARGE SCALE GENOMIC DNA]</scope>
    <source>
        <strain evidence="3">CHO K1 cell line</strain>
    </source>
</reference>
<name>G3I2K9_CRIGR</name>
<evidence type="ECO:0000313" key="3">
    <source>
        <dbReference type="Proteomes" id="UP000001075"/>
    </source>
</evidence>
<dbReference type="Proteomes" id="UP000001075">
    <property type="component" value="Unassembled WGS sequence"/>
</dbReference>
<accession>G3I2K9</accession>
<gene>
    <name evidence="2" type="ORF">I79_017647</name>
</gene>
<dbReference type="EMBL" id="JH001138">
    <property type="protein sequence ID" value="EGW00016.1"/>
    <property type="molecule type" value="Genomic_DNA"/>
</dbReference>
<organism evidence="2 3">
    <name type="scientific">Cricetulus griseus</name>
    <name type="common">Chinese hamster</name>
    <name type="synonym">Cricetulus barabensis griseus</name>
    <dbReference type="NCBI Taxonomy" id="10029"/>
    <lineage>
        <taxon>Eukaryota</taxon>
        <taxon>Metazoa</taxon>
        <taxon>Chordata</taxon>
        <taxon>Craniata</taxon>
        <taxon>Vertebrata</taxon>
        <taxon>Euteleostomi</taxon>
        <taxon>Mammalia</taxon>
        <taxon>Eutheria</taxon>
        <taxon>Euarchontoglires</taxon>
        <taxon>Glires</taxon>
        <taxon>Rodentia</taxon>
        <taxon>Myomorpha</taxon>
        <taxon>Muroidea</taxon>
        <taxon>Cricetidae</taxon>
        <taxon>Cricetinae</taxon>
        <taxon>Cricetulus</taxon>
    </lineage>
</organism>
<proteinExistence type="predicted"/>
<feature type="region of interest" description="Disordered" evidence="1">
    <location>
        <begin position="1"/>
        <end position="20"/>
    </location>
</feature>
<dbReference type="AlphaFoldDB" id="G3I2K9"/>